<dbReference type="InterPro" id="IPR006311">
    <property type="entry name" value="TAT_signal"/>
</dbReference>
<comment type="similarity">
    <text evidence="2">Belongs to the flavin monoamine oxidase family.</text>
</comment>
<reference evidence="6" key="1">
    <citation type="journal article" date="2019" name="Int. J. Syst. Evol. Microbiol.">
        <title>The Global Catalogue of Microorganisms (GCM) 10K type strain sequencing project: providing services to taxonomists for standard genome sequencing and annotation.</title>
        <authorList>
            <consortium name="The Broad Institute Genomics Platform"/>
            <consortium name="The Broad Institute Genome Sequencing Center for Infectious Disease"/>
            <person name="Wu L."/>
            <person name="Ma J."/>
        </authorList>
    </citation>
    <scope>NUCLEOTIDE SEQUENCE [LARGE SCALE GENOMIC DNA]</scope>
    <source>
        <strain evidence="6">JCM 16703</strain>
    </source>
</reference>
<evidence type="ECO:0000313" key="6">
    <source>
        <dbReference type="Proteomes" id="UP001501495"/>
    </source>
</evidence>
<dbReference type="Proteomes" id="UP001501495">
    <property type="component" value="Unassembled WGS sequence"/>
</dbReference>
<accession>A0ABP7XJQ4</accession>
<dbReference type="Gene3D" id="1.10.405.10">
    <property type="entry name" value="Guanine Nucleotide Dissociation Inhibitor, domain 1"/>
    <property type="match status" value="1"/>
</dbReference>
<dbReference type="SUPFAM" id="SSF51905">
    <property type="entry name" value="FAD/NAD(P)-binding domain"/>
    <property type="match status" value="1"/>
</dbReference>
<keyword evidence="6" id="KW-1185">Reference proteome</keyword>
<dbReference type="InterPro" id="IPR050703">
    <property type="entry name" value="Flavin_MAO"/>
</dbReference>
<dbReference type="Gene3D" id="3.90.660.10">
    <property type="match status" value="1"/>
</dbReference>
<evidence type="ECO:0000256" key="1">
    <source>
        <dbReference type="ARBA" id="ARBA00001974"/>
    </source>
</evidence>
<gene>
    <name evidence="5" type="ORF">GCM10022215_19870</name>
</gene>
<dbReference type="Gene3D" id="3.50.50.60">
    <property type="entry name" value="FAD/NAD(P)-binding domain"/>
    <property type="match status" value="1"/>
</dbReference>
<proteinExistence type="inferred from homology"/>
<comment type="caution">
    <text evidence="5">The sequence shown here is derived from an EMBL/GenBank/DDBJ whole genome shotgun (WGS) entry which is preliminary data.</text>
</comment>
<dbReference type="Pfam" id="PF01593">
    <property type="entry name" value="Amino_oxidase"/>
    <property type="match status" value="1"/>
</dbReference>
<sequence length="518" mass="54721">MALPPPTPRLSHAGLTRRTLGAAALGAAGVPALGALGSLGTVAAAADATGPRGLQGRLPAKVDVVVVGAGIAGLVTARDLARTGASVLVVEARDRVGGRVLNHHLGGRPRSAHTIESGGAFVGPTQDRILALAEEMGVKTFLEYNTGQSVYVSSLLGRSTYTGTVPPDPTILLDAALLLQRLDSMAAEIDVAAPWAHPSAADWDAITLGEFIRRNAVNASGIGNLIECWTQPGFGADPDEMSLLFVLWYIACSGNEQNVGTFSRNSDTANGAQERRFVGGSQLVPIRLAQRLGDIVALDAAVSRIEQRDHGVVVHTARGVVRAKRVVVAAPPPMVLGIEWFPRLPTRRLTLLRRLDMGQLMKCDAVYETPFWREDGLNGFGINDAGAARAVFDNTPPGDGAPGVLLAFVGGATWRTYGPKSRAARKKAVLEGFAAMFGEKALSPIDYVEEDWTKERWSGGGPTAFHAPGTMVEFGPAIRQAFGRVHWAGTETATYWSGYMDGAVRSGERAALEVAGRL</sequence>
<protein>
    <submittedName>
        <fullName evidence="5">FAD-dependent oxidoreductase</fullName>
    </submittedName>
</protein>
<dbReference type="InterPro" id="IPR001613">
    <property type="entry name" value="Flavin_amine_oxidase"/>
</dbReference>
<feature type="domain" description="Amine oxidase" evidence="4">
    <location>
        <begin position="71"/>
        <end position="514"/>
    </location>
</feature>
<dbReference type="PANTHER" id="PTHR43563">
    <property type="entry name" value="AMINE OXIDASE"/>
    <property type="match status" value="1"/>
</dbReference>
<keyword evidence="3" id="KW-0560">Oxidoreductase</keyword>
<dbReference type="EMBL" id="BAAAZH010000013">
    <property type="protein sequence ID" value="GAA4118367.1"/>
    <property type="molecule type" value="Genomic_DNA"/>
</dbReference>
<dbReference type="PROSITE" id="PS51318">
    <property type="entry name" value="TAT"/>
    <property type="match status" value="1"/>
</dbReference>
<dbReference type="InterPro" id="IPR002937">
    <property type="entry name" value="Amino_oxidase"/>
</dbReference>
<dbReference type="PANTHER" id="PTHR43563:SF1">
    <property type="entry name" value="AMINE OXIDASE [FLAVIN-CONTAINING] B"/>
    <property type="match status" value="1"/>
</dbReference>
<name>A0ABP7XJQ4_9ACTN</name>
<dbReference type="RefSeq" id="WP_344733197.1">
    <property type="nucleotide sequence ID" value="NZ_BAAAZH010000013.1"/>
</dbReference>
<evidence type="ECO:0000259" key="4">
    <source>
        <dbReference type="Pfam" id="PF01593"/>
    </source>
</evidence>
<evidence type="ECO:0000256" key="2">
    <source>
        <dbReference type="ARBA" id="ARBA00005995"/>
    </source>
</evidence>
<dbReference type="PRINTS" id="PR00757">
    <property type="entry name" value="AMINEOXDASEF"/>
</dbReference>
<organism evidence="5 6">
    <name type="scientific">Nocardioides fonticola</name>
    <dbReference type="NCBI Taxonomy" id="450363"/>
    <lineage>
        <taxon>Bacteria</taxon>
        <taxon>Bacillati</taxon>
        <taxon>Actinomycetota</taxon>
        <taxon>Actinomycetes</taxon>
        <taxon>Propionibacteriales</taxon>
        <taxon>Nocardioidaceae</taxon>
        <taxon>Nocardioides</taxon>
    </lineage>
</organism>
<dbReference type="InterPro" id="IPR036188">
    <property type="entry name" value="FAD/NAD-bd_sf"/>
</dbReference>
<evidence type="ECO:0000313" key="5">
    <source>
        <dbReference type="EMBL" id="GAA4118367.1"/>
    </source>
</evidence>
<dbReference type="SUPFAM" id="SSF54373">
    <property type="entry name" value="FAD-linked reductases, C-terminal domain"/>
    <property type="match status" value="1"/>
</dbReference>
<comment type="cofactor">
    <cofactor evidence="1">
        <name>FAD</name>
        <dbReference type="ChEBI" id="CHEBI:57692"/>
    </cofactor>
</comment>
<evidence type="ECO:0000256" key="3">
    <source>
        <dbReference type="ARBA" id="ARBA00023002"/>
    </source>
</evidence>